<feature type="transmembrane region" description="Helical" evidence="5">
    <location>
        <begin position="409"/>
        <end position="428"/>
    </location>
</feature>
<evidence type="ECO:0000256" key="3">
    <source>
        <dbReference type="ARBA" id="ARBA00022737"/>
    </source>
</evidence>
<keyword evidence="5" id="KW-1133">Transmembrane helix</keyword>
<feature type="transmembrane region" description="Helical" evidence="5">
    <location>
        <begin position="440"/>
        <end position="459"/>
    </location>
</feature>
<organism evidence="6 7">
    <name type="scientific">Tetraparma gracilis</name>
    <dbReference type="NCBI Taxonomy" id="2962635"/>
    <lineage>
        <taxon>Eukaryota</taxon>
        <taxon>Sar</taxon>
        <taxon>Stramenopiles</taxon>
        <taxon>Ochrophyta</taxon>
        <taxon>Bolidophyceae</taxon>
        <taxon>Parmales</taxon>
        <taxon>Triparmaceae</taxon>
        <taxon>Tetraparma</taxon>
    </lineage>
</organism>
<evidence type="ECO:0000313" key="7">
    <source>
        <dbReference type="Proteomes" id="UP001165060"/>
    </source>
</evidence>
<evidence type="ECO:0000256" key="4">
    <source>
        <dbReference type="SAM" id="MobiDB-lite"/>
    </source>
</evidence>
<feature type="transmembrane region" description="Helical" evidence="5">
    <location>
        <begin position="142"/>
        <end position="163"/>
    </location>
</feature>
<dbReference type="Proteomes" id="UP001165060">
    <property type="component" value="Unassembled WGS sequence"/>
</dbReference>
<evidence type="ECO:0000313" key="6">
    <source>
        <dbReference type="EMBL" id="GMI33486.1"/>
    </source>
</evidence>
<evidence type="ECO:0000256" key="5">
    <source>
        <dbReference type="SAM" id="Phobius"/>
    </source>
</evidence>
<proteinExistence type="predicted"/>
<keyword evidence="1" id="KW-0433">Leucine-rich repeat</keyword>
<keyword evidence="5" id="KW-0472">Membrane</keyword>
<feature type="transmembrane region" description="Helical" evidence="5">
    <location>
        <begin position="245"/>
        <end position="264"/>
    </location>
</feature>
<evidence type="ECO:0000256" key="2">
    <source>
        <dbReference type="ARBA" id="ARBA00022729"/>
    </source>
</evidence>
<dbReference type="SUPFAM" id="SSF52058">
    <property type="entry name" value="L domain-like"/>
    <property type="match status" value="1"/>
</dbReference>
<dbReference type="PANTHER" id="PTHR47988">
    <property type="entry name" value="SOMATIC EMBRYOGENESIS RECEPTOR KINASE 1"/>
    <property type="match status" value="1"/>
</dbReference>
<accession>A0ABQ6MUA6</accession>
<sequence length="580" mass="63361">MTSIAPEIGQLTSLTELYLDNNQINGTIPAELSALTNLQVLDLSNNDFVPPVPASVQEMCRQSVSCAFGGNQGLHACGKGYADTSTSAVGVGSTCLPCKNCKDDGTCKNGFVNTDTSIMCATCPVSSFPVTGSCMDCPSNPVLSFLLPHGALFSILFLGLIVYKLHKHGLIRLPELNLDLTTMIRIKQLTAVLQVLSVFAALSAVLAPWFLAITDFLSAIAAPVEIQPACSSYYEKLMNSNYDFLRAWVAFGSMYLCAFVLRRAHKLSFMRSRVSIGTFDKMQKLAALIIIQAPLVVLPLSANPERLLELTGYGEYFLHARNFGPLIMTFVSLSLLVFLLHWIIKSSSAQYKTLRAELLEQFASSSDNSDVEELTWEDINKSRPFIAAFCMQYTPAEYQHEEKVVWRKIMWVVGTTITQTWSLVVTMATTMGLGIEKAKIPGVTTAVLKSVFICVNIGYSRHLLRRPYTSHRRSAQMGDPMNDCELLLTRVTCWAAALLTIRESLLEGVGWPGWSMDLFCAAVVAGVVASQLPLFHGIVDDARASLSRSLSRSASSDLSGRSRGHSGARDLGSGGQIQTM</sequence>
<dbReference type="EMBL" id="BRYB01000588">
    <property type="protein sequence ID" value="GMI33486.1"/>
    <property type="molecule type" value="Genomic_DNA"/>
</dbReference>
<dbReference type="InterPro" id="IPR032675">
    <property type="entry name" value="LRR_dom_sf"/>
</dbReference>
<gene>
    <name evidence="6" type="ORF">TeGR_g6589</name>
</gene>
<feature type="transmembrane region" description="Helical" evidence="5">
    <location>
        <begin position="322"/>
        <end position="344"/>
    </location>
</feature>
<name>A0ABQ6MUA6_9STRA</name>
<dbReference type="InterPro" id="IPR025875">
    <property type="entry name" value="Leu-rich_rpt_4"/>
</dbReference>
<dbReference type="Pfam" id="PF12799">
    <property type="entry name" value="LRR_4"/>
    <property type="match status" value="1"/>
</dbReference>
<reference evidence="6 7" key="1">
    <citation type="journal article" date="2023" name="Commun. Biol.">
        <title>Genome analysis of Parmales, the sister group of diatoms, reveals the evolutionary specialization of diatoms from phago-mixotrophs to photoautotrophs.</title>
        <authorList>
            <person name="Ban H."/>
            <person name="Sato S."/>
            <person name="Yoshikawa S."/>
            <person name="Yamada K."/>
            <person name="Nakamura Y."/>
            <person name="Ichinomiya M."/>
            <person name="Sato N."/>
            <person name="Blanc-Mathieu R."/>
            <person name="Endo H."/>
            <person name="Kuwata A."/>
            <person name="Ogata H."/>
        </authorList>
    </citation>
    <scope>NUCLEOTIDE SEQUENCE [LARGE SCALE GENOMIC DNA]</scope>
</reference>
<keyword evidence="2" id="KW-0732">Signal</keyword>
<keyword evidence="7" id="KW-1185">Reference proteome</keyword>
<feature type="transmembrane region" description="Helical" evidence="5">
    <location>
        <begin position="285"/>
        <end position="302"/>
    </location>
</feature>
<evidence type="ECO:0000256" key="1">
    <source>
        <dbReference type="ARBA" id="ARBA00022614"/>
    </source>
</evidence>
<feature type="transmembrane region" description="Helical" evidence="5">
    <location>
        <begin position="191"/>
        <end position="211"/>
    </location>
</feature>
<protein>
    <submittedName>
        <fullName evidence="6">Uncharacterized protein</fullName>
    </submittedName>
</protein>
<dbReference type="Gene3D" id="3.80.10.10">
    <property type="entry name" value="Ribonuclease Inhibitor"/>
    <property type="match status" value="1"/>
</dbReference>
<keyword evidence="5" id="KW-0812">Transmembrane</keyword>
<comment type="caution">
    <text evidence="6">The sequence shown here is derived from an EMBL/GenBank/DDBJ whole genome shotgun (WGS) entry which is preliminary data.</text>
</comment>
<keyword evidence="3" id="KW-0677">Repeat</keyword>
<feature type="region of interest" description="Disordered" evidence="4">
    <location>
        <begin position="554"/>
        <end position="580"/>
    </location>
</feature>